<evidence type="ECO:0000256" key="6">
    <source>
        <dbReference type="ARBA" id="ARBA00022576"/>
    </source>
</evidence>
<keyword evidence="8 12" id="KW-0808">Transferase</keyword>
<evidence type="ECO:0000256" key="12">
    <source>
        <dbReference type="HAMAP-Rule" id="MF_01023"/>
    </source>
</evidence>
<dbReference type="NCBIfam" id="TIGR01141">
    <property type="entry name" value="hisC"/>
    <property type="match status" value="1"/>
</dbReference>
<reference evidence="14 15" key="1">
    <citation type="submission" date="2019-11" db="EMBL/GenBank/DDBJ databases">
        <authorList>
            <person name="Zheng R.K."/>
            <person name="Sun C.M."/>
        </authorList>
    </citation>
    <scope>NUCLEOTIDE SEQUENCE [LARGE SCALE GENOMIC DNA]</scope>
    <source>
        <strain evidence="14 15">WC007</strain>
    </source>
</reference>
<evidence type="ECO:0000256" key="4">
    <source>
        <dbReference type="ARBA" id="ARBA00007970"/>
    </source>
</evidence>
<evidence type="ECO:0000256" key="10">
    <source>
        <dbReference type="ARBA" id="ARBA00023102"/>
    </source>
</evidence>
<protein>
    <recommendedName>
        <fullName evidence="12">Histidinol-phosphate aminotransferase</fullName>
        <ecNumber evidence="12">2.6.1.9</ecNumber>
    </recommendedName>
    <alternativeName>
        <fullName evidence="12">Imidazole acetol-phosphate transaminase</fullName>
    </alternativeName>
</protein>
<name>A0A6I6K963_9BACT</name>
<comment type="similarity">
    <text evidence="4 12">Belongs to the class-II pyridoxal-phosphate-dependent aminotransferase family. Histidinol-phosphate aminotransferase subfamily.</text>
</comment>
<evidence type="ECO:0000256" key="3">
    <source>
        <dbReference type="ARBA" id="ARBA00005189"/>
    </source>
</evidence>
<dbReference type="InterPro" id="IPR004839">
    <property type="entry name" value="Aminotransferase_I/II_large"/>
</dbReference>
<dbReference type="InterPro" id="IPR005861">
    <property type="entry name" value="HisP_aminotrans"/>
</dbReference>
<dbReference type="EC" id="2.6.1.9" evidence="12"/>
<keyword evidence="9 12" id="KW-0663">Pyridoxal phosphate</keyword>
<dbReference type="RefSeq" id="WP_158869742.1">
    <property type="nucleotide sequence ID" value="NZ_CP046401.1"/>
</dbReference>
<organism evidence="14 15">
    <name type="scientific">Maribellus comscasis</name>
    <dbReference type="NCBI Taxonomy" id="2681766"/>
    <lineage>
        <taxon>Bacteria</taxon>
        <taxon>Pseudomonadati</taxon>
        <taxon>Bacteroidota</taxon>
        <taxon>Bacteroidia</taxon>
        <taxon>Marinilabiliales</taxon>
        <taxon>Prolixibacteraceae</taxon>
        <taxon>Maribellus</taxon>
    </lineage>
</organism>
<proteinExistence type="inferred from homology"/>
<dbReference type="EMBL" id="CP046401">
    <property type="protein sequence ID" value="QGY46614.1"/>
    <property type="molecule type" value="Genomic_DNA"/>
</dbReference>
<comment type="catalytic activity">
    <reaction evidence="11 12">
        <text>L-histidinol phosphate + 2-oxoglutarate = 3-(imidazol-4-yl)-2-oxopropyl phosphate + L-glutamate</text>
        <dbReference type="Rhea" id="RHEA:23744"/>
        <dbReference type="ChEBI" id="CHEBI:16810"/>
        <dbReference type="ChEBI" id="CHEBI:29985"/>
        <dbReference type="ChEBI" id="CHEBI:57766"/>
        <dbReference type="ChEBI" id="CHEBI:57980"/>
        <dbReference type="EC" id="2.6.1.9"/>
    </reaction>
</comment>
<dbReference type="KEGG" id="mcos:GM418_24020"/>
<dbReference type="SUPFAM" id="SSF53383">
    <property type="entry name" value="PLP-dependent transferases"/>
    <property type="match status" value="1"/>
</dbReference>
<dbReference type="UniPathway" id="UPA00031">
    <property type="reaction ID" value="UER00012"/>
</dbReference>
<dbReference type="Proteomes" id="UP000428260">
    <property type="component" value="Chromosome"/>
</dbReference>
<dbReference type="PROSITE" id="PS00599">
    <property type="entry name" value="AA_TRANSFER_CLASS_2"/>
    <property type="match status" value="1"/>
</dbReference>
<dbReference type="PANTHER" id="PTHR42885:SF2">
    <property type="entry name" value="HISTIDINOL-PHOSPHATE AMINOTRANSFERASE"/>
    <property type="match status" value="1"/>
</dbReference>
<evidence type="ECO:0000256" key="8">
    <source>
        <dbReference type="ARBA" id="ARBA00022679"/>
    </source>
</evidence>
<feature type="modified residue" description="N6-(pyridoxal phosphate)lysine" evidence="12">
    <location>
        <position position="204"/>
    </location>
</feature>
<dbReference type="Pfam" id="PF00155">
    <property type="entry name" value="Aminotran_1_2"/>
    <property type="match status" value="1"/>
</dbReference>
<dbReference type="InterPro" id="IPR015421">
    <property type="entry name" value="PyrdxlP-dep_Trfase_major"/>
</dbReference>
<keyword evidence="6 12" id="KW-0032">Aminotransferase</keyword>
<dbReference type="AlphaFoldDB" id="A0A6I6K963"/>
<evidence type="ECO:0000313" key="15">
    <source>
        <dbReference type="Proteomes" id="UP000428260"/>
    </source>
</evidence>
<evidence type="ECO:0000256" key="2">
    <source>
        <dbReference type="ARBA" id="ARBA00005011"/>
    </source>
</evidence>
<evidence type="ECO:0000313" key="14">
    <source>
        <dbReference type="EMBL" id="QGY46614.1"/>
    </source>
</evidence>
<comment type="pathway">
    <text evidence="2 12">Amino-acid biosynthesis; L-histidine biosynthesis; L-histidine from 5-phospho-alpha-D-ribose 1-diphosphate: step 7/9.</text>
</comment>
<keyword evidence="15" id="KW-1185">Reference proteome</keyword>
<comment type="cofactor">
    <cofactor evidence="1 12">
        <name>pyridoxal 5'-phosphate</name>
        <dbReference type="ChEBI" id="CHEBI:597326"/>
    </cofactor>
</comment>
<evidence type="ECO:0000256" key="5">
    <source>
        <dbReference type="ARBA" id="ARBA00011738"/>
    </source>
</evidence>
<evidence type="ECO:0000259" key="13">
    <source>
        <dbReference type="Pfam" id="PF00155"/>
    </source>
</evidence>
<feature type="domain" description="Aminotransferase class I/classII large" evidence="13">
    <location>
        <begin position="41"/>
        <end position="338"/>
    </location>
</feature>
<dbReference type="InterPro" id="IPR015424">
    <property type="entry name" value="PyrdxlP-dep_Trfase"/>
</dbReference>
<dbReference type="Gene3D" id="3.90.1150.10">
    <property type="entry name" value="Aspartate Aminotransferase, domain 1"/>
    <property type="match status" value="1"/>
</dbReference>
<dbReference type="PANTHER" id="PTHR42885">
    <property type="entry name" value="HISTIDINOL-PHOSPHATE AMINOTRANSFERASE-RELATED"/>
    <property type="match status" value="1"/>
</dbReference>
<dbReference type="GO" id="GO:0004400">
    <property type="term" value="F:histidinol-phosphate transaminase activity"/>
    <property type="evidence" value="ECO:0007669"/>
    <property type="project" value="UniProtKB-UniRule"/>
</dbReference>
<comment type="subunit">
    <text evidence="5 12">Homodimer.</text>
</comment>
<evidence type="ECO:0000256" key="7">
    <source>
        <dbReference type="ARBA" id="ARBA00022605"/>
    </source>
</evidence>
<dbReference type="Gene3D" id="3.40.640.10">
    <property type="entry name" value="Type I PLP-dependent aspartate aminotransferase-like (Major domain)"/>
    <property type="match status" value="1"/>
</dbReference>
<gene>
    <name evidence="12 14" type="primary">hisC</name>
    <name evidence="14" type="ORF">GM418_24020</name>
</gene>
<keyword evidence="7 12" id="KW-0028">Amino-acid biosynthesis</keyword>
<evidence type="ECO:0000256" key="9">
    <source>
        <dbReference type="ARBA" id="ARBA00022898"/>
    </source>
</evidence>
<comment type="pathway">
    <text evidence="3">Lipid metabolism.</text>
</comment>
<dbReference type="GO" id="GO:0030170">
    <property type="term" value="F:pyridoxal phosphate binding"/>
    <property type="evidence" value="ECO:0007669"/>
    <property type="project" value="InterPro"/>
</dbReference>
<evidence type="ECO:0000256" key="11">
    <source>
        <dbReference type="ARBA" id="ARBA00047481"/>
    </source>
</evidence>
<sequence length="343" mass="38713">MNLNKLLRKNIAELKPYSSARDEYAGEAMVFLDANENPFNEPYNRYPDPLQRELKQKISKIKNITPENIFLGNGSDEPIDLLIRAFCEPGTDNIITFNPTYGMYEVAAGINNVEVKKVSLTEDFEINVDAILETVNPDTKLIFLCSPNNPTGNSLDAEKIQKVIDWFDGIVVLDEAYIDFAPGKSFLPKLNENANLVILQTFSKAWGMAGIRLGMAFASVEIVNILNKIKYPYNLNILTQTKALELVEKTEEVKKWGKLLIAERAKMADLLKGFPFVIQVYPSDANFLLIKMHDAKGIYHYLVERGIIVRNRSNVHLCDDSLRITIGSSSENETLLTAFKELI</sequence>
<dbReference type="CDD" id="cd00609">
    <property type="entry name" value="AAT_like"/>
    <property type="match status" value="1"/>
</dbReference>
<accession>A0A6I6K963</accession>
<dbReference type="GO" id="GO:0000105">
    <property type="term" value="P:L-histidine biosynthetic process"/>
    <property type="evidence" value="ECO:0007669"/>
    <property type="project" value="UniProtKB-UniRule"/>
</dbReference>
<dbReference type="InterPro" id="IPR015422">
    <property type="entry name" value="PyrdxlP-dep_Trfase_small"/>
</dbReference>
<evidence type="ECO:0000256" key="1">
    <source>
        <dbReference type="ARBA" id="ARBA00001933"/>
    </source>
</evidence>
<keyword evidence="10 12" id="KW-0368">Histidine biosynthesis</keyword>
<dbReference type="HAMAP" id="MF_01023">
    <property type="entry name" value="HisC_aminotrans_2"/>
    <property type="match status" value="1"/>
</dbReference>
<dbReference type="InterPro" id="IPR001917">
    <property type="entry name" value="Aminotrans_II_pyridoxalP_BS"/>
</dbReference>